<dbReference type="PANTHER" id="PTHR34501">
    <property type="entry name" value="PROTEIN YDDL-RELATED"/>
    <property type="match status" value="1"/>
</dbReference>
<evidence type="ECO:0000256" key="3">
    <source>
        <dbReference type="ARBA" id="ARBA00022448"/>
    </source>
</evidence>
<dbReference type="InterPro" id="IPR023614">
    <property type="entry name" value="Porin_dom_sf"/>
</dbReference>
<evidence type="ECO:0000256" key="5">
    <source>
        <dbReference type="ARBA" id="ARBA00022692"/>
    </source>
</evidence>
<dbReference type="InterPro" id="IPR002299">
    <property type="entry name" value="Porin_Neis"/>
</dbReference>
<dbReference type="EMBL" id="QFFI01000036">
    <property type="protein sequence ID" value="PWG61388.1"/>
    <property type="molecule type" value="Genomic_DNA"/>
</dbReference>
<comment type="subunit">
    <text evidence="2">Homotrimer.</text>
</comment>
<evidence type="ECO:0000256" key="7">
    <source>
        <dbReference type="ARBA" id="ARBA00023065"/>
    </source>
</evidence>
<evidence type="ECO:0000313" key="13">
    <source>
        <dbReference type="EMBL" id="PWG61388.1"/>
    </source>
</evidence>
<keyword evidence="5" id="KW-0812">Transmembrane</keyword>
<feature type="chain" id="PRO_5015751137" description="Porin domain-containing protein" evidence="11">
    <location>
        <begin position="23"/>
        <end position="359"/>
    </location>
</feature>
<dbReference type="SUPFAM" id="SSF56935">
    <property type="entry name" value="Porins"/>
    <property type="match status" value="1"/>
</dbReference>
<dbReference type="PRINTS" id="PR00184">
    <property type="entry name" value="NEISSPPORIN"/>
</dbReference>
<protein>
    <recommendedName>
        <fullName evidence="12">Porin domain-containing protein</fullName>
    </recommendedName>
</protein>
<keyword evidence="4" id="KW-1134">Transmembrane beta strand</keyword>
<dbReference type="CDD" id="cd00342">
    <property type="entry name" value="gram_neg_porins"/>
    <property type="match status" value="1"/>
</dbReference>
<evidence type="ECO:0000256" key="11">
    <source>
        <dbReference type="SAM" id="SignalP"/>
    </source>
</evidence>
<keyword evidence="14" id="KW-1185">Reference proteome</keyword>
<feature type="signal peptide" evidence="11">
    <location>
        <begin position="1"/>
        <end position="22"/>
    </location>
</feature>
<dbReference type="GO" id="GO:0015288">
    <property type="term" value="F:porin activity"/>
    <property type="evidence" value="ECO:0007669"/>
    <property type="project" value="UniProtKB-KW"/>
</dbReference>
<keyword evidence="3" id="KW-0813">Transport</keyword>
<comment type="caution">
    <text evidence="13">The sequence shown here is derived from an EMBL/GenBank/DDBJ whole genome shotgun (WGS) entry which is preliminary data.</text>
</comment>
<evidence type="ECO:0000256" key="6">
    <source>
        <dbReference type="ARBA" id="ARBA00022729"/>
    </source>
</evidence>
<dbReference type="Pfam" id="PF13609">
    <property type="entry name" value="Porin_4"/>
    <property type="match status" value="1"/>
</dbReference>
<keyword evidence="6 11" id="KW-0732">Signal</keyword>
<evidence type="ECO:0000256" key="4">
    <source>
        <dbReference type="ARBA" id="ARBA00022452"/>
    </source>
</evidence>
<dbReference type="InterPro" id="IPR050298">
    <property type="entry name" value="Gram-neg_bact_OMP"/>
</dbReference>
<organism evidence="13 14">
    <name type="scientific">Sediminicurvatus halobius</name>
    <dbReference type="NCBI Taxonomy" id="2182432"/>
    <lineage>
        <taxon>Bacteria</taxon>
        <taxon>Pseudomonadati</taxon>
        <taxon>Pseudomonadota</taxon>
        <taxon>Gammaproteobacteria</taxon>
        <taxon>Chromatiales</taxon>
        <taxon>Ectothiorhodospiraceae</taxon>
        <taxon>Sediminicurvatus</taxon>
    </lineage>
</organism>
<proteinExistence type="predicted"/>
<reference evidence="13 14" key="1">
    <citation type="submission" date="2018-05" db="EMBL/GenBank/DDBJ databases">
        <title>Spiribacter halobius sp. nov., a moderately halophilic bacterium isolated from marine solar saltern.</title>
        <authorList>
            <person name="Zheng W.-S."/>
            <person name="Lu D.-C."/>
            <person name="Du Z.-J."/>
        </authorList>
    </citation>
    <scope>NUCLEOTIDE SEQUENCE [LARGE SCALE GENOMIC DNA]</scope>
    <source>
        <strain evidence="13 14">E85</strain>
    </source>
</reference>
<dbReference type="Proteomes" id="UP000245474">
    <property type="component" value="Unassembled WGS sequence"/>
</dbReference>
<dbReference type="OrthoDB" id="8173690at2"/>
<gene>
    <name evidence="13" type="ORF">DEM34_16590</name>
</gene>
<dbReference type="GO" id="GO:0006811">
    <property type="term" value="P:monoatomic ion transport"/>
    <property type="evidence" value="ECO:0007669"/>
    <property type="project" value="UniProtKB-KW"/>
</dbReference>
<accession>A0A2U2MWZ6</accession>
<keyword evidence="9" id="KW-0472">Membrane</keyword>
<evidence type="ECO:0000313" key="14">
    <source>
        <dbReference type="Proteomes" id="UP000245474"/>
    </source>
</evidence>
<name>A0A2U2MWZ6_9GAMM</name>
<dbReference type="GO" id="GO:0046930">
    <property type="term" value="C:pore complex"/>
    <property type="evidence" value="ECO:0007669"/>
    <property type="project" value="UniProtKB-KW"/>
</dbReference>
<evidence type="ECO:0000256" key="2">
    <source>
        <dbReference type="ARBA" id="ARBA00011233"/>
    </source>
</evidence>
<evidence type="ECO:0000256" key="1">
    <source>
        <dbReference type="ARBA" id="ARBA00004571"/>
    </source>
</evidence>
<dbReference type="GO" id="GO:0009279">
    <property type="term" value="C:cell outer membrane"/>
    <property type="evidence" value="ECO:0007669"/>
    <property type="project" value="UniProtKB-SubCell"/>
</dbReference>
<keyword evidence="10" id="KW-0998">Cell outer membrane</keyword>
<evidence type="ECO:0000256" key="8">
    <source>
        <dbReference type="ARBA" id="ARBA00023114"/>
    </source>
</evidence>
<sequence>MMKKTASALAVAALMGTGAASAATFQVNDDTTLSLYGNVQIAYSDTNDASGDSVSDLQDNGTTIGVAVEHRFDNGLTGFARIEEDGYDAVEQAAETAATDQAYFGVRGDFGMVRLGNADSIYDGFVRDYWDYQEFLAPINGRRGVDHKDRQLLYMSPNFGGFSFGLEAQINGDADEATFELTQGGVNNGDNETGDVNGDDAGISLAAAAMYETGGLTVSAAIDQRSNEFVSAADAGSEGGPNHFDDPVMGIVVSYDFGRFTVDGGYQLDAADTDERAIGDVDVLSLGGRFNYGMGDLYGIVQEVGYDEENAAGNDSFTEVILGANYNIGSNFYVYAEYATYDQEEDANDGFAIGGLYSF</sequence>
<evidence type="ECO:0000259" key="12">
    <source>
        <dbReference type="Pfam" id="PF13609"/>
    </source>
</evidence>
<feature type="domain" description="Porin" evidence="12">
    <location>
        <begin position="8"/>
        <end position="344"/>
    </location>
</feature>
<keyword evidence="8" id="KW-0626">Porin</keyword>
<comment type="subcellular location">
    <subcellularLocation>
        <location evidence="1">Cell outer membrane</location>
        <topology evidence="1">Multi-pass membrane protein</topology>
    </subcellularLocation>
</comment>
<evidence type="ECO:0000256" key="10">
    <source>
        <dbReference type="ARBA" id="ARBA00023237"/>
    </source>
</evidence>
<dbReference type="RefSeq" id="WP_109679946.1">
    <property type="nucleotide sequence ID" value="NZ_CP086615.1"/>
</dbReference>
<keyword evidence="7" id="KW-0406">Ion transport</keyword>
<dbReference type="PANTHER" id="PTHR34501:SF9">
    <property type="entry name" value="MAJOR OUTER MEMBRANE PROTEIN P.IA"/>
    <property type="match status" value="1"/>
</dbReference>
<dbReference type="AlphaFoldDB" id="A0A2U2MWZ6"/>
<dbReference type="InterPro" id="IPR033900">
    <property type="entry name" value="Gram_neg_porin_domain"/>
</dbReference>
<dbReference type="Gene3D" id="2.40.160.10">
    <property type="entry name" value="Porin"/>
    <property type="match status" value="1"/>
</dbReference>
<evidence type="ECO:0000256" key="9">
    <source>
        <dbReference type="ARBA" id="ARBA00023136"/>
    </source>
</evidence>